<feature type="signal peptide" evidence="2">
    <location>
        <begin position="1"/>
        <end position="18"/>
    </location>
</feature>
<sequence>MRKLALPLVAFLTGGLAACSSSDVVESQGITVENCGSVVNFDSPPSQIALMKSAAVPTLDALGVLDRVVAKAGAFPAGYYDADLSERVTDIPTLSNKIDASGHVLISKEVVVAANPDIVFGETDTINRASMASSNIPVVEEPAFCGSIDGEVSFDDVWSQISTYGTIFDRSTEADAYIATLKERVSEVSSRVTDSGKTVAVLYPTIGGGVTYAYGRGSMANPLVAEAGLTNVFADQSERVFEVTAEELISRNPDYIIVLHSDGSPSDILAEVGNLQGSSALTALSENKVLPILMNFAEPPTPLAVDGLEKIIDFVETHP</sequence>
<accession>A0A0F6Z6N9</accession>
<dbReference type="PROSITE" id="PS51257">
    <property type="entry name" value="PROKAR_LIPOPROTEIN"/>
    <property type="match status" value="1"/>
</dbReference>
<dbReference type="PANTHER" id="PTHR30535:SF34">
    <property type="entry name" value="MOLYBDATE-BINDING PROTEIN MOLA"/>
    <property type="match status" value="1"/>
</dbReference>
<dbReference type="InterPro" id="IPR002491">
    <property type="entry name" value="ABC_transptr_periplasmic_BD"/>
</dbReference>
<name>A0A0F6Z6N9_9CORY</name>
<dbReference type="PATRIC" id="fig|92706.3.peg.1785"/>
<comment type="similarity">
    <text evidence="1">Belongs to the bacterial solute-binding protein 8 family.</text>
</comment>
<dbReference type="RefSeq" id="WP_003862176.1">
    <property type="nucleotide sequence ID" value="NZ_CP011309.1"/>
</dbReference>
<gene>
    <name evidence="4" type="ORF">YH66_08540</name>
</gene>
<dbReference type="CDD" id="cd01148">
    <property type="entry name" value="TroA_a"/>
    <property type="match status" value="1"/>
</dbReference>
<dbReference type="AlphaFoldDB" id="A0A0F6Z6N9"/>
<dbReference type="PANTHER" id="PTHR30535">
    <property type="entry name" value="VITAMIN B12-BINDING PROTEIN"/>
    <property type="match status" value="1"/>
</dbReference>
<evidence type="ECO:0000256" key="1">
    <source>
        <dbReference type="ARBA" id="ARBA00008814"/>
    </source>
</evidence>
<dbReference type="InterPro" id="IPR050902">
    <property type="entry name" value="ABC_Transporter_SBP"/>
</dbReference>
<proteinExistence type="inferred from homology"/>
<evidence type="ECO:0000259" key="3">
    <source>
        <dbReference type="PROSITE" id="PS50983"/>
    </source>
</evidence>
<keyword evidence="2" id="KW-0732">Signal</keyword>
<evidence type="ECO:0000313" key="4">
    <source>
        <dbReference type="EMBL" id="AKF27593.1"/>
    </source>
</evidence>
<dbReference type="Gene3D" id="3.40.50.1980">
    <property type="entry name" value="Nitrogenase molybdenum iron protein domain"/>
    <property type="match status" value="2"/>
</dbReference>
<dbReference type="Proteomes" id="UP000034037">
    <property type="component" value="Chromosome"/>
</dbReference>
<dbReference type="GO" id="GO:0071281">
    <property type="term" value="P:cellular response to iron ion"/>
    <property type="evidence" value="ECO:0007669"/>
    <property type="project" value="TreeGrafter"/>
</dbReference>
<keyword evidence="5" id="KW-1185">Reference proteome</keyword>
<organism evidence="4 5">
    <name type="scientific">[Brevibacterium] flavum</name>
    <dbReference type="NCBI Taxonomy" id="92706"/>
    <lineage>
        <taxon>Bacteria</taxon>
        <taxon>Bacillati</taxon>
        <taxon>Actinomycetota</taxon>
        <taxon>Actinomycetes</taxon>
        <taxon>Mycobacteriales</taxon>
        <taxon>Corynebacteriaceae</taxon>
        <taxon>Corynebacterium</taxon>
    </lineage>
</organism>
<feature type="chain" id="PRO_5038477953" evidence="2">
    <location>
        <begin position="19"/>
        <end position="319"/>
    </location>
</feature>
<dbReference type="EMBL" id="CP011309">
    <property type="protein sequence ID" value="AKF27593.1"/>
    <property type="molecule type" value="Genomic_DNA"/>
</dbReference>
<feature type="domain" description="Fe/B12 periplasmic-binding" evidence="3">
    <location>
        <begin position="47"/>
        <end position="319"/>
    </location>
</feature>
<dbReference type="SUPFAM" id="SSF53807">
    <property type="entry name" value="Helical backbone' metal receptor"/>
    <property type="match status" value="1"/>
</dbReference>
<dbReference type="HOGENOM" id="CLU_038034_7_1_11"/>
<dbReference type="PROSITE" id="PS50983">
    <property type="entry name" value="FE_B12_PBP"/>
    <property type="match status" value="1"/>
</dbReference>
<protein>
    <submittedName>
        <fullName evidence="4">ABC transporter substrate-binding protein</fullName>
    </submittedName>
</protein>
<evidence type="ECO:0000313" key="5">
    <source>
        <dbReference type="Proteomes" id="UP000034037"/>
    </source>
</evidence>
<evidence type="ECO:0000256" key="2">
    <source>
        <dbReference type="SAM" id="SignalP"/>
    </source>
</evidence>
<reference evidence="4 5" key="1">
    <citation type="submission" date="2015-04" db="EMBL/GenBank/DDBJ databases">
        <title>Complete Genome Sequence of Brevibacterium flavum ATCC 15168.</title>
        <authorList>
            <person name="Ahn J."/>
            <person name="Park G."/>
            <person name="Jeon W."/>
            <person name="Jang Y."/>
            <person name="Jang M."/>
            <person name="Lee H."/>
            <person name="Lee H."/>
        </authorList>
    </citation>
    <scope>NUCLEOTIDE SEQUENCE [LARGE SCALE GENOMIC DNA]</scope>
    <source>
        <strain evidence="4 5">ATCC 15168</strain>
    </source>
</reference>
<dbReference type="Pfam" id="PF01497">
    <property type="entry name" value="Peripla_BP_2"/>
    <property type="match status" value="1"/>
</dbReference>